<evidence type="ECO:0000256" key="1">
    <source>
        <dbReference type="SAM" id="MobiDB-lite"/>
    </source>
</evidence>
<keyword evidence="3" id="KW-1185">Reference proteome</keyword>
<evidence type="ECO:0000313" key="3">
    <source>
        <dbReference type="Proteomes" id="UP001472677"/>
    </source>
</evidence>
<organism evidence="2 3">
    <name type="scientific">Hibiscus sabdariffa</name>
    <name type="common">roselle</name>
    <dbReference type="NCBI Taxonomy" id="183260"/>
    <lineage>
        <taxon>Eukaryota</taxon>
        <taxon>Viridiplantae</taxon>
        <taxon>Streptophyta</taxon>
        <taxon>Embryophyta</taxon>
        <taxon>Tracheophyta</taxon>
        <taxon>Spermatophyta</taxon>
        <taxon>Magnoliopsida</taxon>
        <taxon>eudicotyledons</taxon>
        <taxon>Gunneridae</taxon>
        <taxon>Pentapetalae</taxon>
        <taxon>rosids</taxon>
        <taxon>malvids</taxon>
        <taxon>Malvales</taxon>
        <taxon>Malvaceae</taxon>
        <taxon>Malvoideae</taxon>
        <taxon>Hibiscus</taxon>
    </lineage>
</organism>
<reference evidence="2 3" key="1">
    <citation type="journal article" date="2024" name="G3 (Bethesda)">
        <title>Genome assembly of Hibiscus sabdariffa L. provides insights into metabolisms of medicinal natural products.</title>
        <authorList>
            <person name="Kim T."/>
        </authorList>
    </citation>
    <scope>NUCLEOTIDE SEQUENCE [LARGE SCALE GENOMIC DNA]</scope>
    <source>
        <strain evidence="2">TK-2024</strain>
        <tissue evidence="2">Old leaves</tissue>
    </source>
</reference>
<evidence type="ECO:0000313" key="2">
    <source>
        <dbReference type="EMBL" id="KAK8510996.1"/>
    </source>
</evidence>
<name>A0ABR2BV41_9ROSI</name>
<gene>
    <name evidence="2" type="ORF">V6N12_036908</name>
</gene>
<dbReference type="EMBL" id="JBBPBM010000080">
    <property type="protein sequence ID" value="KAK8510996.1"/>
    <property type="molecule type" value="Genomic_DNA"/>
</dbReference>
<comment type="caution">
    <text evidence="2">The sequence shown here is derived from an EMBL/GenBank/DDBJ whole genome shotgun (WGS) entry which is preliminary data.</text>
</comment>
<proteinExistence type="predicted"/>
<protein>
    <submittedName>
        <fullName evidence="2">Uncharacterized protein</fullName>
    </submittedName>
</protein>
<feature type="region of interest" description="Disordered" evidence="1">
    <location>
        <begin position="1"/>
        <end position="22"/>
    </location>
</feature>
<sequence length="73" mass="8394">MVDQPEGFRSPKVTEHDQTTSITNRHREMAYINEEHSFVKLPCSSKLEMIIHGDVPAVTVSGDWNWDHQMEAV</sequence>
<accession>A0ABR2BV41</accession>
<dbReference type="Proteomes" id="UP001472677">
    <property type="component" value="Unassembled WGS sequence"/>
</dbReference>